<dbReference type="InterPro" id="IPR012677">
    <property type="entry name" value="Nucleotide-bd_a/b_plait_sf"/>
</dbReference>
<evidence type="ECO:0000256" key="1">
    <source>
        <dbReference type="ARBA" id="ARBA00008372"/>
    </source>
</evidence>
<dbReference type="GO" id="GO:0004535">
    <property type="term" value="F:poly(A)-specific ribonuclease activity"/>
    <property type="evidence" value="ECO:0007669"/>
    <property type="project" value="InterPro"/>
</dbReference>
<feature type="compositionally biased region" description="Polar residues" evidence="2">
    <location>
        <begin position="598"/>
        <end position="607"/>
    </location>
</feature>
<dbReference type="InterPro" id="IPR036867">
    <property type="entry name" value="R3H_dom_sf"/>
</dbReference>
<dbReference type="GO" id="GO:0003723">
    <property type="term" value="F:RNA binding"/>
    <property type="evidence" value="ECO:0007669"/>
    <property type="project" value="InterPro"/>
</dbReference>
<proteinExistence type="inferred from homology"/>
<dbReference type="GO" id="GO:1990432">
    <property type="term" value="P:siRNA 3'-end processing"/>
    <property type="evidence" value="ECO:0007669"/>
    <property type="project" value="TreeGrafter"/>
</dbReference>
<dbReference type="OrthoDB" id="1432093at2759"/>
<evidence type="ECO:0000259" key="3">
    <source>
        <dbReference type="Pfam" id="PF08675"/>
    </source>
</evidence>
<organism evidence="4">
    <name type="scientific">Oppiella nova</name>
    <dbReference type="NCBI Taxonomy" id="334625"/>
    <lineage>
        <taxon>Eukaryota</taxon>
        <taxon>Metazoa</taxon>
        <taxon>Ecdysozoa</taxon>
        <taxon>Arthropoda</taxon>
        <taxon>Chelicerata</taxon>
        <taxon>Arachnida</taxon>
        <taxon>Acari</taxon>
        <taxon>Acariformes</taxon>
        <taxon>Sarcoptiformes</taxon>
        <taxon>Oribatida</taxon>
        <taxon>Brachypylina</taxon>
        <taxon>Oppioidea</taxon>
        <taxon>Oppiidae</taxon>
        <taxon>Oppiella</taxon>
    </lineage>
</organism>
<dbReference type="SUPFAM" id="SSF53098">
    <property type="entry name" value="Ribonuclease H-like"/>
    <property type="match status" value="1"/>
</dbReference>
<accession>A0A7R9LFY1</accession>
<dbReference type="InterPro" id="IPR006941">
    <property type="entry name" value="RNase_CAF1"/>
</dbReference>
<comment type="similarity">
    <text evidence="1">Belongs to the CAF1 family.</text>
</comment>
<feature type="compositionally biased region" description="Acidic residues" evidence="2">
    <location>
        <begin position="640"/>
        <end position="649"/>
    </location>
</feature>
<evidence type="ECO:0000313" key="4">
    <source>
        <dbReference type="EMBL" id="CAD7640984.1"/>
    </source>
</evidence>
<evidence type="ECO:0000256" key="2">
    <source>
        <dbReference type="SAM" id="MobiDB-lite"/>
    </source>
</evidence>
<dbReference type="Pfam" id="PF08675">
    <property type="entry name" value="RNA_bind"/>
    <property type="match status" value="1"/>
</dbReference>
<name>A0A7R9LFY1_9ACAR</name>
<dbReference type="CDD" id="cd12428">
    <property type="entry name" value="RRM_PARN"/>
    <property type="match status" value="1"/>
</dbReference>
<reference evidence="4" key="1">
    <citation type="submission" date="2020-11" db="EMBL/GenBank/DDBJ databases">
        <authorList>
            <person name="Tran Van P."/>
        </authorList>
    </citation>
    <scope>NUCLEOTIDE SEQUENCE</scope>
</reference>
<protein>
    <recommendedName>
        <fullName evidence="3">Poly(A)-specific ribonuclease RNA-binding domain-containing protein</fullName>
    </recommendedName>
</protein>
<dbReference type="Proteomes" id="UP000728032">
    <property type="component" value="Unassembled WGS sequence"/>
</dbReference>
<dbReference type="InterPro" id="IPR035979">
    <property type="entry name" value="RBD_domain_sf"/>
</dbReference>
<dbReference type="GO" id="GO:1990431">
    <property type="term" value="P:priRNA 3'-end processing"/>
    <property type="evidence" value="ECO:0007669"/>
    <property type="project" value="TreeGrafter"/>
</dbReference>
<dbReference type="GO" id="GO:0000289">
    <property type="term" value="P:nuclear-transcribed mRNA poly(A) tail shortening"/>
    <property type="evidence" value="ECO:0007669"/>
    <property type="project" value="TreeGrafter"/>
</dbReference>
<dbReference type="EMBL" id="CAJPVJ010000735">
    <property type="protein sequence ID" value="CAG2163274.1"/>
    <property type="molecule type" value="Genomic_DNA"/>
</dbReference>
<feature type="region of interest" description="Disordered" evidence="2">
    <location>
        <begin position="571"/>
        <end position="649"/>
    </location>
</feature>
<dbReference type="PANTHER" id="PTHR15092">
    <property type="entry name" value="POLY A -SPECIFIC RIBONUCLEASE/TARGET OF EGR1, MEMBER 1"/>
    <property type="match status" value="1"/>
</dbReference>
<dbReference type="Pfam" id="PF04857">
    <property type="entry name" value="CAF1"/>
    <property type="match status" value="1"/>
</dbReference>
<dbReference type="GO" id="GO:0005737">
    <property type="term" value="C:cytoplasm"/>
    <property type="evidence" value="ECO:0007669"/>
    <property type="project" value="InterPro"/>
</dbReference>
<evidence type="ECO:0000313" key="5">
    <source>
        <dbReference type="Proteomes" id="UP000728032"/>
    </source>
</evidence>
<dbReference type="Gene3D" id="3.30.70.330">
    <property type="match status" value="1"/>
</dbReference>
<dbReference type="InterPro" id="IPR051181">
    <property type="entry name" value="CAF1_poly(A)_ribonucleases"/>
</dbReference>
<dbReference type="PANTHER" id="PTHR15092:SF22">
    <property type="entry name" value="POLY(A)-SPECIFIC RIBONUCLEASE PNLDC1"/>
    <property type="match status" value="1"/>
</dbReference>
<dbReference type="EMBL" id="OC915560">
    <property type="protein sequence ID" value="CAD7640984.1"/>
    <property type="molecule type" value="Genomic_DNA"/>
</dbReference>
<dbReference type="InterPro" id="IPR036397">
    <property type="entry name" value="RNaseH_sf"/>
</dbReference>
<dbReference type="Gene3D" id="3.30.420.10">
    <property type="entry name" value="Ribonuclease H-like superfamily/Ribonuclease H"/>
    <property type="match status" value="2"/>
</dbReference>
<dbReference type="GO" id="GO:0005634">
    <property type="term" value="C:nucleus"/>
    <property type="evidence" value="ECO:0007669"/>
    <property type="project" value="InterPro"/>
</dbReference>
<dbReference type="SUPFAM" id="SSF82708">
    <property type="entry name" value="R3H domain"/>
    <property type="match status" value="1"/>
</dbReference>
<dbReference type="GO" id="GO:0046872">
    <property type="term" value="F:metal ion binding"/>
    <property type="evidence" value="ECO:0007669"/>
    <property type="project" value="InterPro"/>
</dbReference>
<feature type="compositionally biased region" description="Low complexity" evidence="2">
    <location>
        <begin position="571"/>
        <end position="583"/>
    </location>
</feature>
<dbReference type="SUPFAM" id="SSF54928">
    <property type="entry name" value="RNA-binding domain, RBD"/>
    <property type="match status" value="1"/>
</dbReference>
<keyword evidence="5" id="KW-1185">Reference proteome</keyword>
<gene>
    <name evidence="4" type="ORF">ONB1V03_LOCUS2857</name>
</gene>
<sequence length="649" mass="72367">MGSVFSRLLTCVYHKCIDRTCAKDIATTATNTTTNPVVTIRQPPVGNRKTSMDVTRHNFLETLREIEAIISAADFATIDTELSGLRRLDTKGMQLLDTADERYAKLKQSIAGFSLIQFGLTCFQAVPNDTADGHHYACHSYNFYIFPQKSSGINKAMGDRVFSVQTSSLQFLASNGFDFNKLIIDGISYLNDAEEKLCVEAIEAQKKANAESAAANSSTTGGKSSPAVSALTDEDKRFVDEIVVKVREFMADESRETIDLSPCNAFKRRLIYESLKSQDFNDSVEMKTVMVSQNSSDRYVSVSKVDKLVKERKDEESLTEAIGFSKIIQLLIKYQKPIIGHNVLLDLMHTFNQFIEPLPNDYKTFRNLIHAIFPIVYDTKHIASAPVFKDKLENTALGDLHERLKTSPFKTIDVELKNGKHCDGKALHEAGYDSYVTGVCFVGLVHYLGSLVDPKVTRFDAILLGDYQNKLFLTYSHDIHHFNLEADEPVPNRDHVFHVTFPKEWKTNELFHLFSAFGGVAIGWVNETSALCALKDPSNADKIRKSLLKTTSTNSTYKVISYKEFVAKQSAQSSSSSSTPTSAVADDVRDGLKRNAKSRASPQTPNANPYKKSKVIDAKSPAAEKVTPNVSKHKPKLFEEPADWEVDIN</sequence>
<feature type="domain" description="Poly(A)-specific ribonuclease RNA-binding" evidence="3">
    <location>
        <begin position="488"/>
        <end position="567"/>
    </location>
</feature>
<dbReference type="InterPro" id="IPR014789">
    <property type="entry name" value="PolyA-riboNase_RNA-binding"/>
</dbReference>
<dbReference type="AlphaFoldDB" id="A0A7R9LFY1"/>
<dbReference type="InterPro" id="IPR012337">
    <property type="entry name" value="RNaseH-like_sf"/>
</dbReference>